<gene>
    <name evidence="1" type="ORF">HMPREF9019_0640</name>
</gene>
<protein>
    <submittedName>
        <fullName evidence="1">Uncharacterized protein</fullName>
    </submittedName>
</protein>
<dbReference type="Proteomes" id="UP000004001">
    <property type="component" value="Unassembled WGS sequence"/>
</dbReference>
<sequence>MDLNNQIFRNKNKKKNCTIQILMDASIDNKLLLIFIEEFDSTKLSNFFLCVTIERNST</sequence>
<dbReference type="EMBL" id="ADEF01000008">
    <property type="protein sequence ID" value="EFA98305.1"/>
    <property type="molecule type" value="Genomic_DNA"/>
</dbReference>
<evidence type="ECO:0000313" key="2">
    <source>
        <dbReference type="Proteomes" id="UP000004001"/>
    </source>
</evidence>
<keyword evidence="2" id="KW-1185">Reference proteome</keyword>
<evidence type="ECO:0000313" key="1">
    <source>
        <dbReference type="EMBL" id="EFA98305.1"/>
    </source>
</evidence>
<organism evidence="1 2">
    <name type="scientific">Hoylesella timonensis CRIS 5C-B1</name>
    <dbReference type="NCBI Taxonomy" id="679189"/>
    <lineage>
        <taxon>Bacteria</taxon>
        <taxon>Pseudomonadati</taxon>
        <taxon>Bacteroidota</taxon>
        <taxon>Bacteroidia</taxon>
        <taxon>Bacteroidales</taxon>
        <taxon>Prevotellaceae</taxon>
        <taxon>Hoylesella</taxon>
    </lineage>
</organism>
<proteinExistence type="predicted"/>
<dbReference type="AlphaFoldDB" id="D1VX75"/>
<comment type="caution">
    <text evidence="1">The sequence shown here is derived from an EMBL/GenBank/DDBJ whole genome shotgun (WGS) entry which is preliminary data.</text>
</comment>
<name>D1VX75_9BACT</name>
<accession>D1VX75</accession>
<reference evidence="1 2" key="1">
    <citation type="submission" date="2009-12" db="EMBL/GenBank/DDBJ databases">
        <title>Genome Sequence of Prevotella timonensis CRIS 5C-B1.</title>
        <authorList>
            <person name="Durkin A.S."/>
            <person name="Madupu R."/>
            <person name="Torralba M."/>
            <person name="Methe B."/>
            <person name="Sutton G."/>
            <person name="Strausberg R.L."/>
            <person name="Nelson K.E."/>
        </authorList>
    </citation>
    <scope>NUCLEOTIDE SEQUENCE [LARGE SCALE GENOMIC DNA]</scope>
    <source>
        <strain evidence="1 2">CRIS 5C-B1</strain>
    </source>
</reference>